<dbReference type="EMBL" id="CAMPGE010010696">
    <property type="protein sequence ID" value="CAI2369543.1"/>
    <property type="molecule type" value="Genomic_DNA"/>
</dbReference>
<feature type="compositionally biased region" description="Low complexity" evidence="1">
    <location>
        <begin position="44"/>
        <end position="55"/>
    </location>
</feature>
<keyword evidence="3" id="KW-1185">Reference proteome</keyword>
<gene>
    <name evidence="2" type="ORF">ECRASSUSDP1_LOCUS10844</name>
</gene>
<name>A0AAD1ULL6_EUPCR</name>
<protein>
    <submittedName>
        <fullName evidence="2">Uncharacterized protein</fullName>
    </submittedName>
</protein>
<dbReference type="AlphaFoldDB" id="A0AAD1ULL6"/>
<comment type="caution">
    <text evidence="2">The sequence shown here is derived from an EMBL/GenBank/DDBJ whole genome shotgun (WGS) entry which is preliminary data.</text>
</comment>
<evidence type="ECO:0000256" key="1">
    <source>
        <dbReference type="SAM" id="MobiDB-lite"/>
    </source>
</evidence>
<dbReference type="Proteomes" id="UP001295684">
    <property type="component" value="Unassembled WGS sequence"/>
</dbReference>
<reference evidence="2" key="1">
    <citation type="submission" date="2023-07" db="EMBL/GenBank/DDBJ databases">
        <authorList>
            <consortium name="AG Swart"/>
            <person name="Singh M."/>
            <person name="Singh A."/>
            <person name="Seah K."/>
            <person name="Emmerich C."/>
        </authorList>
    </citation>
    <scope>NUCLEOTIDE SEQUENCE</scope>
    <source>
        <strain evidence="2">DP1</strain>
    </source>
</reference>
<evidence type="ECO:0000313" key="3">
    <source>
        <dbReference type="Proteomes" id="UP001295684"/>
    </source>
</evidence>
<organism evidence="2 3">
    <name type="scientific">Euplotes crassus</name>
    <dbReference type="NCBI Taxonomy" id="5936"/>
    <lineage>
        <taxon>Eukaryota</taxon>
        <taxon>Sar</taxon>
        <taxon>Alveolata</taxon>
        <taxon>Ciliophora</taxon>
        <taxon>Intramacronucleata</taxon>
        <taxon>Spirotrichea</taxon>
        <taxon>Hypotrichia</taxon>
        <taxon>Euplotida</taxon>
        <taxon>Euplotidae</taxon>
        <taxon>Moneuplotes</taxon>
    </lineage>
</organism>
<sequence length="405" mass="46427">MSKAQSFKKKELYTSTSLTDLADLSPKIKEEDSICEVGSKHSTRSTGSSDISSSEIPVSKLGKPVNFNVGITGVKIIDKSTSRIYVDKPSYTSTLTKRRTPLKGASIRSKRRMTILQKSVAARINLRRKYETDVKIQTLQLNDFPVYIYNKSRIEDTEAKMHKVHKKINSGFLKCCKILNSNSNSSDGIKRCTSSTKRRFSNSSSKAIYKDVGYTDDYKLLSDTQTCKKFQRGRLKFSQLKMHTEMEDSPIRMGSTIHEFSHKKQGFYPKNSQESMLSFQKTQKFQHVSAWPNQLRDFMSVSMSRSPLKSSSRGYNTDLVAKYLQKYTNFTKGNTNQPIKTMTKDNRNHEDPCKKFLKSRLSKKKPRNLISIIRDRDCSDDLEVYQSAKSKVQWTISRVNPIRSI</sequence>
<feature type="region of interest" description="Disordered" evidence="1">
    <location>
        <begin position="35"/>
        <end position="55"/>
    </location>
</feature>
<accession>A0AAD1ULL6</accession>
<evidence type="ECO:0000313" key="2">
    <source>
        <dbReference type="EMBL" id="CAI2369543.1"/>
    </source>
</evidence>
<proteinExistence type="predicted"/>